<dbReference type="Pfam" id="PF12790">
    <property type="entry name" value="T6SS-SciN"/>
    <property type="match status" value="1"/>
</dbReference>
<dbReference type="STRING" id="745411.B3C1_06153"/>
<dbReference type="Proteomes" id="UP000006755">
    <property type="component" value="Unassembled WGS sequence"/>
</dbReference>
<keyword evidence="3" id="KW-1185">Reference proteome</keyword>
<proteinExistence type="predicted"/>
<gene>
    <name evidence="2" type="ORF">B3C1_06153</name>
</gene>
<evidence type="ECO:0008006" key="4">
    <source>
        <dbReference type="Google" id="ProtNLM"/>
    </source>
</evidence>
<keyword evidence="1" id="KW-0732">Signal</keyword>
<dbReference type="EMBL" id="AMRI01000007">
    <property type="protein sequence ID" value="EKE75639.1"/>
    <property type="molecule type" value="Genomic_DNA"/>
</dbReference>
<protein>
    <recommendedName>
        <fullName evidence="4">Lipoprotein</fullName>
    </recommendedName>
</protein>
<evidence type="ECO:0000313" key="3">
    <source>
        <dbReference type="Proteomes" id="UP000006755"/>
    </source>
</evidence>
<name>K2JZ90_9GAMM</name>
<organism evidence="2 3">
    <name type="scientific">Gallaecimonas xiamenensis 3-C-1</name>
    <dbReference type="NCBI Taxonomy" id="745411"/>
    <lineage>
        <taxon>Bacteria</taxon>
        <taxon>Pseudomonadati</taxon>
        <taxon>Pseudomonadota</taxon>
        <taxon>Gammaproteobacteria</taxon>
        <taxon>Enterobacterales</taxon>
        <taxon>Gallaecimonadaceae</taxon>
        <taxon>Gallaecimonas</taxon>
    </lineage>
</organism>
<dbReference type="RefSeq" id="WP_008483621.1">
    <property type="nucleotide sequence ID" value="NZ_AMRI01000007.1"/>
</dbReference>
<reference evidence="2 3" key="1">
    <citation type="journal article" date="2012" name="J. Bacteriol.">
        <title>Genome Sequence of Gallaecimonas xiamenensis Type Strain 3-C-1.</title>
        <authorList>
            <person name="Lai Q."/>
            <person name="Wang L."/>
            <person name="Wang W."/>
            <person name="Shao Z."/>
        </authorList>
    </citation>
    <scope>NUCLEOTIDE SEQUENCE [LARGE SCALE GENOMIC DNA]</scope>
    <source>
        <strain evidence="2 3">3-C-1</strain>
    </source>
</reference>
<dbReference type="InterPro" id="IPR038706">
    <property type="entry name" value="Type_VI_SciN-like_sf"/>
</dbReference>
<dbReference type="PANTHER" id="PTHR37625:SF4">
    <property type="entry name" value="OUTER MEMBRANE LIPOPROTEIN"/>
    <property type="match status" value="1"/>
</dbReference>
<dbReference type="AlphaFoldDB" id="K2JZ90"/>
<feature type="chain" id="PRO_5003859585" description="Lipoprotein" evidence="1">
    <location>
        <begin position="27"/>
        <end position="154"/>
    </location>
</feature>
<sequence length="154" mass="16983">MYAKWLRPIFVSALILALSGCVVANAVYEPSTDLDITAVSNLNPDYTGRPSPVVVKVFELNGRSAFDASDFFNLYGDAAGTLGQELVKVEDYELQPGEKREIKLRLHGQTRYIGVVVAYRDIENAQWRLVLDADPTGYKDIDLKLDALAVSSKG</sequence>
<comment type="caution">
    <text evidence="2">The sequence shown here is derived from an EMBL/GenBank/DDBJ whole genome shotgun (WGS) entry which is preliminary data.</text>
</comment>
<dbReference type="Gene3D" id="2.60.40.4150">
    <property type="entry name" value="Type VI secretion system, lipoprotein SciN"/>
    <property type="match status" value="1"/>
</dbReference>
<dbReference type="PANTHER" id="PTHR37625">
    <property type="entry name" value="OUTER MEMBRANE LIPOPROTEIN-RELATED"/>
    <property type="match status" value="1"/>
</dbReference>
<evidence type="ECO:0000313" key="2">
    <source>
        <dbReference type="EMBL" id="EKE75639.1"/>
    </source>
</evidence>
<dbReference type="PROSITE" id="PS51257">
    <property type="entry name" value="PROKAR_LIPOPROTEIN"/>
    <property type="match status" value="1"/>
</dbReference>
<dbReference type="eggNOG" id="COG3521">
    <property type="taxonomic scope" value="Bacteria"/>
</dbReference>
<dbReference type="OrthoDB" id="5471061at2"/>
<evidence type="ECO:0000256" key="1">
    <source>
        <dbReference type="SAM" id="SignalP"/>
    </source>
</evidence>
<dbReference type="PATRIC" id="fig|745411.4.peg.1222"/>
<accession>K2JZ90</accession>
<feature type="signal peptide" evidence="1">
    <location>
        <begin position="1"/>
        <end position="26"/>
    </location>
</feature>
<dbReference type="NCBIfam" id="TIGR03352">
    <property type="entry name" value="VI_chp_3"/>
    <property type="match status" value="1"/>
</dbReference>
<dbReference type="InterPro" id="IPR017734">
    <property type="entry name" value="T6SS_SciN"/>
</dbReference>